<dbReference type="EMBL" id="CM043780">
    <property type="protein sequence ID" value="KAI4836306.1"/>
    <property type="molecule type" value="Genomic_DNA"/>
</dbReference>
<keyword evidence="2" id="KW-1185">Reference proteome</keyword>
<protein>
    <submittedName>
        <fullName evidence="1">Nucleoside diphosphate hydrolase</fullName>
    </submittedName>
</protein>
<reference evidence="1" key="1">
    <citation type="submission" date="2022-06" db="EMBL/GenBank/DDBJ databases">
        <title>The First Complete Genome of the Simian Malaria Parasite Plasmodium brasilianum.</title>
        <authorList>
            <person name="Bajic M."/>
            <person name="Ravishankar S."/>
        </authorList>
    </citation>
    <scope>NUCLEOTIDE SEQUENCE</scope>
    <source>
        <strain evidence="1">Bolivian I</strain>
    </source>
</reference>
<accession>A0ACB9Y5A3</accession>
<keyword evidence="1" id="KW-0378">Hydrolase</keyword>
<sequence length="611" mass="70846">MKDTINYRFEDNKDEMVIIVNEQNEFSDLKTRKAMRTNNLWHRSTAVFVFTKLEQEYFIYIHKRSKIKDYCPSYYSIGFGGVVSSEEEYLQNALKELEEESGIVKKPEQLFYLGILKCDTGCTRSFVSSYLTFVNPDFQTVPQLNEVEFITRISMNDFEKFLEQEKFTLTNLLNNSKTRDIKFWLVCINLIDYSDVLNFSDPFDYENVKKAIDKISPYFYLNNEHSVVGSEVAVDPLLAFLKEHKNIAKIKKCDKAAIISSNVHIWDDKISELKIIGNILSESICEINFFNVMNGIIDATGKMQKISSELSKYSNFFFKNIELNKVNILQISKEILAIKFTVSITLSLKNQLLLKCEARPLIIEVGHEVYVSLNKLSVEFDIRAKALKDGISQHLIYGIPIFLSSPLLQEQNLISLSSLSKELYENEQVLILRSNINPTDLTMHEKEVRFLWVGTPMIKEEKTIALCLHGLATQETYSLTIEECSMDNEKTIDMIEDTTLKEMLHFLILIEEFNPLHYSNERLNYSSKFSRNSLIEYINKGKKFKIRKNKLTLLKNLTGDSANTKKEGTMLLAKKSDNIYRKDDFKKKKKIIDPRSLLLANMNKAFQKNII</sequence>
<comment type="caution">
    <text evidence="1">The sequence shown here is derived from an EMBL/GenBank/DDBJ whole genome shotgun (WGS) entry which is preliminary data.</text>
</comment>
<name>A0ACB9Y5A3_PLABR</name>
<dbReference type="Proteomes" id="UP001056978">
    <property type="component" value="Chromosome 12"/>
</dbReference>
<gene>
    <name evidence="1" type="ORF">MKS88_004097</name>
</gene>
<proteinExistence type="predicted"/>
<evidence type="ECO:0000313" key="1">
    <source>
        <dbReference type="EMBL" id="KAI4836306.1"/>
    </source>
</evidence>
<organism evidence="1 2">
    <name type="scientific">Plasmodium brasilianum</name>
    <dbReference type="NCBI Taxonomy" id="5824"/>
    <lineage>
        <taxon>Eukaryota</taxon>
        <taxon>Sar</taxon>
        <taxon>Alveolata</taxon>
        <taxon>Apicomplexa</taxon>
        <taxon>Aconoidasida</taxon>
        <taxon>Haemosporida</taxon>
        <taxon>Plasmodiidae</taxon>
        <taxon>Plasmodium</taxon>
        <taxon>Plasmodium (Plasmodium)</taxon>
    </lineage>
</organism>
<evidence type="ECO:0000313" key="2">
    <source>
        <dbReference type="Proteomes" id="UP001056978"/>
    </source>
</evidence>